<dbReference type="RefSeq" id="XP_020048469.1">
    <property type="nucleotide sequence ID" value="XM_020191612.1"/>
</dbReference>
<dbReference type="PANTHER" id="PTHR15830:SF10">
    <property type="entry name" value="TELOMERE LENGTH REGULATION PROTEIN TEL2 HOMOLOG"/>
    <property type="match status" value="1"/>
</dbReference>
<dbReference type="AlphaFoldDB" id="A0A1D2VKN2"/>
<dbReference type="InParanoid" id="A0A1D2VKN2"/>
<dbReference type="STRING" id="1344418.A0A1D2VKN2"/>
<dbReference type="Gene3D" id="1.25.40.720">
    <property type="entry name" value="Telomere length regulation protein 2, C-terminal domain"/>
    <property type="match status" value="1"/>
</dbReference>
<feature type="domain" description="Telomere length regulation protein conserved" evidence="2">
    <location>
        <begin position="585"/>
        <end position="712"/>
    </location>
</feature>
<dbReference type="InterPro" id="IPR019337">
    <property type="entry name" value="Telomere_length_regulation_dom"/>
</dbReference>
<keyword evidence="4" id="KW-1185">Reference proteome</keyword>
<dbReference type="GO" id="GO:0051879">
    <property type="term" value="F:Hsp90 protein binding"/>
    <property type="evidence" value="ECO:0007669"/>
    <property type="project" value="TreeGrafter"/>
</dbReference>
<dbReference type="Pfam" id="PF10193">
    <property type="entry name" value="Telomere_reg-2"/>
    <property type="match status" value="1"/>
</dbReference>
<dbReference type="InterPro" id="IPR038528">
    <property type="entry name" value="TEL2_C_sf"/>
</dbReference>
<reference evidence="4" key="1">
    <citation type="submission" date="2016-05" db="EMBL/GenBank/DDBJ databases">
        <title>Comparative genomics of biotechnologically important yeasts.</title>
        <authorList>
            <consortium name="DOE Joint Genome Institute"/>
            <person name="Riley R."/>
            <person name="Haridas S."/>
            <person name="Wolfe K.H."/>
            <person name="Lopes M.R."/>
            <person name="Hittinger C.T."/>
            <person name="Goker M."/>
            <person name="Salamov A."/>
            <person name="Wisecaver J."/>
            <person name="Long T.M."/>
            <person name="Aerts A.L."/>
            <person name="Barry K."/>
            <person name="Choi C."/>
            <person name="Clum A."/>
            <person name="Coughlan A.Y."/>
            <person name="Deshpande S."/>
            <person name="Douglass A.P."/>
            <person name="Hanson S.J."/>
            <person name="Klenk H.-P."/>
            <person name="Labutti K."/>
            <person name="Lapidus A."/>
            <person name="Lindquist E."/>
            <person name="Lipzen A."/>
            <person name="Meier-Kolthoff J.P."/>
            <person name="Ohm R.A."/>
            <person name="Otillar R.P."/>
            <person name="Pangilinan J."/>
            <person name="Peng Y."/>
            <person name="Rokas A."/>
            <person name="Rosa C.A."/>
            <person name="Scheuner C."/>
            <person name="Sibirny A.A."/>
            <person name="Slot J.C."/>
            <person name="Stielow J.B."/>
            <person name="Sun H."/>
            <person name="Kurtzman C.P."/>
            <person name="Blackwell M."/>
            <person name="Grigoriev I.V."/>
            <person name="Jeffries T.W."/>
        </authorList>
    </citation>
    <scope>NUCLEOTIDE SEQUENCE [LARGE SCALE GENOMIC DNA]</scope>
    <source>
        <strain evidence="4">DSM 1968</strain>
    </source>
</reference>
<dbReference type="GO" id="GO:0051083">
    <property type="term" value="P:'de novo' cotranslational protein folding"/>
    <property type="evidence" value="ECO:0007669"/>
    <property type="project" value="TreeGrafter"/>
</dbReference>
<dbReference type="OrthoDB" id="10258062at2759"/>
<evidence type="ECO:0000313" key="3">
    <source>
        <dbReference type="EMBL" id="ODV62162.1"/>
    </source>
</evidence>
<proteinExistence type="inferred from homology"/>
<dbReference type="GO" id="GO:0042162">
    <property type="term" value="F:telomeric DNA binding"/>
    <property type="evidence" value="ECO:0007669"/>
    <property type="project" value="TreeGrafter"/>
</dbReference>
<dbReference type="EMBL" id="KV454477">
    <property type="protein sequence ID" value="ODV62162.1"/>
    <property type="molecule type" value="Genomic_DNA"/>
</dbReference>
<dbReference type="InterPro" id="IPR051970">
    <property type="entry name" value="TEL2_Regulation"/>
</dbReference>
<evidence type="ECO:0000256" key="1">
    <source>
        <dbReference type="ARBA" id="ARBA00006133"/>
    </source>
</evidence>
<dbReference type="Proteomes" id="UP000095038">
    <property type="component" value="Unassembled WGS sequence"/>
</dbReference>
<evidence type="ECO:0000259" key="2">
    <source>
        <dbReference type="Pfam" id="PF10193"/>
    </source>
</evidence>
<protein>
    <recommendedName>
        <fullName evidence="2">Telomere length regulation protein conserved domain-containing protein</fullName>
    </recommendedName>
</protein>
<name>A0A1D2VKN2_9ASCO</name>
<dbReference type="GO" id="GO:0005829">
    <property type="term" value="C:cytosol"/>
    <property type="evidence" value="ECO:0007669"/>
    <property type="project" value="TreeGrafter"/>
</dbReference>
<evidence type="ECO:0000313" key="4">
    <source>
        <dbReference type="Proteomes" id="UP000095038"/>
    </source>
</evidence>
<comment type="similarity">
    <text evidence="1">Belongs to the TEL2 family.</text>
</comment>
<sequence>MKELLTAIESLKDQLPLQRLDVVLTSFIHNREVLLQSRSINFKLVSTLLSHTVPRLYPLVADDGLSIKPKIVSLLNNLVGLNHVLNCLSLLNASFLDDSCNPDSSFVLMSSYLDIILLIIEESNDHLVSSYLHSQKYSNQSTYNLTFNEIKSIFFGSRLFQIVNNSVMICERRNRHILINNLAIFHDVELFLKTFLINQMHYLMTNQVNFNLNNNYSNLVQSFLYLHPVASSILFDNMLISNVNNLNSFINYYNKITLNQKMSLNYLLPYLFKTYPTSPIPLIYFFHKFSLNNHSVIVPSIFDNLLNNSLHSQIIIFTSFVLNSKSSNNHLQLFSDIIQSYWADPNFIKKLSLINQEILARFLLVFLNFFKISIKLDIQNNNDLNLFFFLKHFLLNQNLLFSVNERLNLPNEKLRFLGMIIIQEISSIISNTISQNTIDSTLDEDFVSIDFHINQLISYKTELLNFNKGIYQKDLSQDFNIFTNDLLNNKYYKNIDSDQFILNYITSKNPRNIENQLQTQLETKLETQALNLEKLSLNNNSSITPQKSYNYFDSDDEDLNDAEYNSDDYDDPSIIINKNSKPMKPVYIKDLISYLNDDSSLEKRRIALKECANLLRFKNQFSDEINFYSVQLARLLMNLTSDKFNLNKENENDVDVDVDKGFNFEELRLKSLVSCIISNVEQVPEVLIKLIFTGDFSIQQRISILSSLSLAARELRGFNDNVAYNSNTIKSYFPTKTLPKHLHDQFLLLDEDYRLKNNPSQNLLPLNSGVEILSAKVSDDLMISGQKRVKDELIKQSYSSETDNTMLKEVGKVLRVSSVLQKKNNLENKFNLHHLSNITDKYSKIAGKYFFFPLIGLSFNVFKNVKLHSKLDTFSVLFTSQLVKTLGLLLHASYPKSTDLQEMIKELFDVLNLLKFVAQNDTILEAHLFCLSIILENTNEDILVKNHSKVLLNYKDWLEHKIKDTIKDDKINLLFFNCLVYINNLIEKYKVSFLIQI</sequence>
<dbReference type="GeneID" id="30965248"/>
<organism evidence="3 4">
    <name type="scientific">Ascoidea rubescens DSM 1968</name>
    <dbReference type="NCBI Taxonomy" id="1344418"/>
    <lineage>
        <taxon>Eukaryota</taxon>
        <taxon>Fungi</taxon>
        <taxon>Dikarya</taxon>
        <taxon>Ascomycota</taxon>
        <taxon>Saccharomycotina</taxon>
        <taxon>Saccharomycetes</taxon>
        <taxon>Ascoideaceae</taxon>
        <taxon>Ascoidea</taxon>
    </lineage>
</organism>
<dbReference type="PANTHER" id="PTHR15830">
    <property type="entry name" value="TELOMERE LENGTH REGULATION PROTEIN TEL2 FAMILY MEMBER"/>
    <property type="match status" value="1"/>
</dbReference>
<accession>A0A1D2VKN2</accession>
<gene>
    <name evidence="3" type="ORF">ASCRUDRAFT_68993</name>
</gene>